<sequence>MARRLSAGVALGTLAVTGYALVAPPAQAGPADRPEIEVDVSAGLSGHVNLAGPGLIPVTVHGSPAVDVTDLDLATLTVGDVAPARSEAGAVISHVNDVDGDGDGADDLVVHVDKQRLTASGELTPSTSSLRVTASSDDGTGVGGAAAVAPEVSLELKFAEDHRVRGGSEATLRSTTGASLDDVRDVLDRHDVSALIPFVEPAQAAALATATSQAQARSAEPLPDLASWYTALLPAGTNVDAVLAELSALPEVEYAYPSPEPAPPPAEPTPDLTPLQGYLRPSDTHNGTDAELVRGDARVRGAGLRVIDLEYNWNPFHEDLQLDWSSDIGRGRFVRIDTFGDDHGTAVFGEIAARDNGYGVTGGVPDVDMYGISPVENLGNGRTSWRPGPALAFVATLRDEAGQPFVRPGDALVLEQQTGSPLGGSRYAPLEWIPAVFEANRVLTAMGANVVLTGGNGNTDTDDPMYTLNGVTWFDPAVQHSGSIFVGAGGSGLRPANPARSRLSFSNYGQRFDLQGWGQDIYTTGYCNVLCAELGDDHNRAYSRSFSGTSGAGPIVTNAVVAVQSYVMSVGLGPWTTAQINDLLRATGTAQTTNPQENIGPRPDLRAALRSIEVDAPATELELNQRPARDDGNYTNPTVTLTAGDGWGSGVNRVMYRLDGGPWRTYAEPFRVVGLGTHTIEYRSNDANDNTEETRSVTFENRGRGE</sequence>
<feature type="region of interest" description="Disordered" evidence="1">
    <location>
        <begin position="685"/>
        <end position="706"/>
    </location>
</feature>
<dbReference type="SUPFAM" id="SSF52743">
    <property type="entry name" value="Subtilisin-like"/>
    <property type="match status" value="1"/>
</dbReference>
<gene>
    <name evidence="4" type="ORF">SAMN04488563_6658</name>
</gene>
<feature type="chain" id="PRO_5009279717" evidence="2">
    <location>
        <begin position="29"/>
        <end position="706"/>
    </location>
</feature>
<keyword evidence="5" id="KW-1185">Reference proteome</keyword>
<protein>
    <submittedName>
        <fullName evidence="4">Subtilase family protein</fullName>
    </submittedName>
</protein>
<keyword evidence="2" id="KW-0732">Signal</keyword>
<dbReference type="GO" id="GO:0006508">
    <property type="term" value="P:proteolysis"/>
    <property type="evidence" value="ECO:0007669"/>
    <property type="project" value="InterPro"/>
</dbReference>
<dbReference type="RefSeq" id="WP_152690941.1">
    <property type="nucleotide sequence ID" value="NZ_LBMC01000039.1"/>
</dbReference>
<dbReference type="OrthoDB" id="9790784at2"/>
<dbReference type="NCBIfam" id="NF047446">
    <property type="entry name" value="barrel_OmpL47"/>
    <property type="match status" value="1"/>
</dbReference>
<evidence type="ECO:0000259" key="3">
    <source>
        <dbReference type="Pfam" id="PF00082"/>
    </source>
</evidence>
<feature type="compositionally biased region" description="Pro residues" evidence="1">
    <location>
        <begin position="258"/>
        <end position="268"/>
    </location>
</feature>
<dbReference type="STRING" id="419479.SAMN04488563_6658"/>
<dbReference type="EMBL" id="LT629791">
    <property type="protein sequence ID" value="SDU84486.1"/>
    <property type="molecule type" value="Genomic_DNA"/>
</dbReference>
<organism evidence="4 5">
    <name type="scientific">Jiangella alkaliphila</name>
    <dbReference type="NCBI Taxonomy" id="419479"/>
    <lineage>
        <taxon>Bacteria</taxon>
        <taxon>Bacillati</taxon>
        <taxon>Actinomycetota</taxon>
        <taxon>Actinomycetes</taxon>
        <taxon>Jiangellales</taxon>
        <taxon>Jiangellaceae</taxon>
        <taxon>Jiangella</taxon>
    </lineage>
</organism>
<reference evidence="5" key="1">
    <citation type="submission" date="2016-10" db="EMBL/GenBank/DDBJ databases">
        <authorList>
            <person name="Varghese N."/>
            <person name="Submissions S."/>
        </authorList>
    </citation>
    <scope>NUCLEOTIDE SEQUENCE [LARGE SCALE GENOMIC DNA]</scope>
    <source>
        <strain evidence="5">DSM 45079</strain>
    </source>
</reference>
<dbReference type="GO" id="GO:0004252">
    <property type="term" value="F:serine-type endopeptidase activity"/>
    <property type="evidence" value="ECO:0007669"/>
    <property type="project" value="InterPro"/>
</dbReference>
<evidence type="ECO:0000313" key="5">
    <source>
        <dbReference type="Proteomes" id="UP000182977"/>
    </source>
</evidence>
<dbReference type="InterPro" id="IPR058094">
    <property type="entry name" value="Ig-like_OmpL47-like"/>
</dbReference>
<feature type="domain" description="Peptidase S8/S53" evidence="3">
    <location>
        <begin position="338"/>
        <end position="590"/>
    </location>
</feature>
<dbReference type="InterPro" id="IPR036852">
    <property type="entry name" value="Peptidase_S8/S53_dom_sf"/>
</dbReference>
<dbReference type="InterPro" id="IPR000209">
    <property type="entry name" value="Peptidase_S8/S53_dom"/>
</dbReference>
<evidence type="ECO:0000256" key="2">
    <source>
        <dbReference type="SAM" id="SignalP"/>
    </source>
</evidence>
<dbReference type="AlphaFoldDB" id="A0A1H2LVY7"/>
<name>A0A1H2LVY7_9ACTN</name>
<dbReference type="Proteomes" id="UP000182977">
    <property type="component" value="Chromosome I"/>
</dbReference>
<feature type="region of interest" description="Disordered" evidence="1">
    <location>
        <begin position="256"/>
        <end position="290"/>
    </location>
</feature>
<proteinExistence type="predicted"/>
<dbReference type="Gene3D" id="3.40.50.200">
    <property type="entry name" value="Peptidase S8/S53 domain"/>
    <property type="match status" value="1"/>
</dbReference>
<dbReference type="Pfam" id="PF00082">
    <property type="entry name" value="Peptidase_S8"/>
    <property type="match status" value="1"/>
</dbReference>
<feature type="signal peptide" evidence="2">
    <location>
        <begin position="1"/>
        <end position="28"/>
    </location>
</feature>
<evidence type="ECO:0000256" key="1">
    <source>
        <dbReference type="SAM" id="MobiDB-lite"/>
    </source>
</evidence>
<accession>A0A1H2LVY7</accession>
<evidence type="ECO:0000313" key="4">
    <source>
        <dbReference type="EMBL" id="SDU84486.1"/>
    </source>
</evidence>